<evidence type="ECO:0000313" key="7">
    <source>
        <dbReference type="EMBL" id="MFB9149270.1"/>
    </source>
</evidence>
<dbReference type="SUPFAM" id="SSF103088">
    <property type="entry name" value="OmpA-like"/>
    <property type="match status" value="1"/>
</dbReference>
<evidence type="ECO:0000256" key="4">
    <source>
        <dbReference type="PROSITE-ProRule" id="PRU00473"/>
    </source>
</evidence>
<evidence type="ECO:0000256" key="1">
    <source>
        <dbReference type="ARBA" id="ARBA00004442"/>
    </source>
</evidence>
<dbReference type="InterPro" id="IPR006665">
    <property type="entry name" value="OmpA-like"/>
</dbReference>
<keyword evidence="2 4" id="KW-0472">Membrane</keyword>
<dbReference type="CDD" id="cd07185">
    <property type="entry name" value="OmpA_C-like"/>
    <property type="match status" value="1"/>
</dbReference>
<dbReference type="Gene3D" id="3.30.1330.60">
    <property type="entry name" value="OmpA-like domain"/>
    <property type="match status" value="1"/>
</dbReference>
<feature type="signal peptide" evidence="5">
    <location>
        <begin position="1"/>
        <end position="21"/>
    </location>
</feature>
<keyword evidence="5" id="KW-0732">Signal</keyword>
<dbReference type="RefSeq" id="WP_377068011.1">
    <property type="nucleotide sequence ID" value="NZ_JBHMEC010000009.1"/>
</dbReference>
<protein>
    <submittedName>
        <fullName evidence="7">OmpA family protein</fullName>
    </submittedName>
</protein>
<evidence type="ECO:0000256" key="3">
    <source>
        <dbReference type="ARBA" id="ARBA00023237"/>
    </source>
</evidence>
<evidence type="ECO:0000313" key="8">
    <source>
        <dbReference type="Proteomes" id="UP001589670"/>
    </source>
</evidence>
<feature type="chain" id="PRO_5046083538" evidence="5">
    <location>
        <begin position="22"/>
        <end position="308"/>
    </location>
</feature>
<evidence type="ECO:0000259" key="6">
    <source>
        <dbReference type="PROSITE" id="PS51123"/>
    </source>
</evidence>
<dbReference type="PANTHER" id="PTHR30329">
    <property type="entry name" value="STATOR ELEMENT OF FLAGELLAR MOTOR COMPLEX"/>
    <property type="match status" value="1"/>
</dbReference>
<dbReference type="Pfam" id="PF00691">
    <property type="entry name" value="OmpA"/>
    <property type="match status" value="1"/>
</dbReference>
<dbReference type="EMBL" id="JBHMEC010000009">
    <property type="protein sequence ID" value="MFB9149270.1"/>
    <property type="molecule type" value="Genomic_DNA"/>
</dbReference>
<keyword evidence="8" id="KW-1185">Reference proteome</keyword>
<name>A0ABV5HZY1_9RHOB</name>
<keyword evidence="3" id="KW-0998">Cell outer membrane</keyword>
<proteinExistence type="predicted"/>
<evidence type="ECO:0000256" key="5">
    <source>
        <dbReference type="SAM" id="SignalP"/>
    </source>
</evidence>
<reference evidence="7 8" key="1">
    <citation type="submission" date="2024-09" db="EMBL/GenBank/DDBJ databases">
        <authorList>
            <person name="Sun Q."/>
            <person name="Mori K."/>
        </authorList>
    </citation>
    <scope>NUCLEOTIDE SEQUENCE [LARGE SCALE GENOMIC DNA]</scope>
    <source>
        <strain evidence="7 8">CECT 9424</strain>
    </source>
</reference>
<dbReference type="InterPro" id="IPR050330">
    <property type="entry name" value="Bact_OuterMem_StrucFunc"/>
</dbReference>
<dbReference type="InterPro" id="IPR036737">
    <property type="entry name" value="OmpA-like_sf"/>
</dbReference>
<organism evidence="7 8">
    <name type="scientific">Roseovarius ramblicola</name>
    <dbReference type="NCBI Taxonomy" id="2022336"/>
    <lineage>
        <taxon>Bacteria</taxon>
        <taxon>Pseudomonadati</taxon>
        <taxon>Pseudomonadota</taxon>
        <taxon>Alphaproteobacteria</taxon>
        <taxon>Rhodobacterales</taxon>
        <taxon>Roseobacteraceae</taxon>
        <taxon>Roseovarius</taxon>
    </lineage>
</organism>
<feature type="domain" description="OmpA-like" evidence="6">
    <location>
        <begin position="192"/>
        <end position="308"/>
    </location>
</feature>
<accession>A0ABV5HZY1</accession>
<evidence type="ECO:0000256" key="2">
    <source>
        <dbReference type="ARBA" id="ARBA00023136"/>
    </source>
</evidence>
<comment type="caution">
    <text evidence="7">The sequence shown here is derived from an EMBL/GenBank/DDBJ whole genome shotgun (WGS) entry which is preliminary data.</text>
</comment>
<dbReference type="PROSITE" id="PS51123">
    <property type="entry name" value="OMPA_2"/>
    <property type="match status" value="1"/>
</dbReference>
<dbReference type="PANTHER" id="PTHR30329:SF21">
    <property type="entry name" value="LIPOPROTEIN YIAD-RELATED"/>
    <property type="match status" value="1"/>
</dbReference>
<sequence>MGRGRAAWLAALLVLAGPGQALDLPLPEGAEQTAKVVRPADTVHLPQGGLEGDTVPRLRLDGTITSRAWRVRDLAQGTLARMAPLRAALEQEGWQVVFACAAEGCGGFGFRFAVPVLPAPAMFVNLFDYRYLLARRGAGEGAEHVMLFVSRAGGRGYVQITHVGVAETAEDGRPGARAPEAASAAGSLGPVLREAGRFVLRGLDFASGEAVLGPGPHADLAALAAFLSAEPEARIALVGHTDNVGALDANIALSQARAEAVRDRLIADHGVEGARVEARGVGYLAPVAANDTQEGRETNRRVEAVLLQ</sequence>
<dbReference type="PRINTS" id="PR01021">
    <property type="entry name" value="OMPADOMAIN"/>
</dbReference>
<dbReference type="Proteomes" id="UP001589670">
    <property type="component" value="Unassembled WGS sequence"/>
</dbReference>
<dbReference type="InterPro" id="IPR006664">
    <property type="entry name" value="OMP_bac"/>
</dbReference>
<comment type="subcellular location">
    <subcellularLocation>
        <location evidence="1">Cell outer membrane</location>
    </subcellularLocation>
</comment>
<gene>
    <name evidence="7" type="ORF">ACFFU4_05830</name>
</gene>